<proteinExistence type="inferred from homology"/>
<dbReference type="CDD" id="cd17719">
    <property type="entry name" value="BRCT_Rev1"/>
    <property type="match status" value="1"/>
</dbReference>
<name>A0A9P6CG11_9AGAR</name>
<dbReference type="SUPFAM" id="SSF56672">
    <property type="entry name" value="DNA/RNA polymerases"/>
    <property type="match status" value="1"/>
</dbReference>
<dbReference type="AlphaFoldDB" id="A0A9P6CG11"/>
<dbReference type="SUPFAM" id="SSF52113">
    <property type="entry name" value="BRCT domain"/>
    <property type="match status" value="1"/>
</dbReference>
<feature type="region of interest" description="Disordered" evidence="16">
    <location>
        <begin position="785"/>
        <end position="807"/>
    </location>
</feature>
<evidence type="ECO:0000256" key="14">
    <source>
        <dbReference type="ARBA" id="ARBA00058985"/>
    </source>
</evidence>
<comment type="subcellular location">
    <subcellularLocation>
        <location evidence="2">Nucleus</location>
    </subcellularLocation>
</comment>
<dbReference type="OrthoDB" id="427711at2759"/>
<dbReference type="InterPro" id="IPR043128">
    <property type="entry name" value="Rev_trsase/Diguanyl_cyclase"/>
</dbReference>
<feature type="domain" description="UmuC" evidence="18">
    <location>
        <begin position="369"/>
        <end position="567"/>
    </location>
</feature>
<feature type="compositionally biased region" description="Polar residues" evidence="16">
    <location>
        <begin position="41"/>
        <end position="52"/>
    </location>
</feature>
<dbReference type="GO" id="GO:0070987">
    <property type="term" value="P:error-free translesion synthesis"/>
    <property type="evidence" value="ECO:0007669"/>
    <property type="project" value="UniProtKB-ARBA"/>
</dbReference>
<keyword evidence="9" id="KW-0227">DNA damage</keyword>
<dbReference type="Pfam" id="PF00817">
    <property type="entry name" value="IMS"/>
    <property type="match status" value="1"/>
</dbReference>
<dbReference type="GO" id="GO:0042276">
    <property type="term" value="P:error-prone translesion synthesis"/>
    <property type="evidence" value="ECO:0007669"/>
    <property type="project" value="TreeGrafter"/>
</dbReference>
<comment type="cofactor">
    <cofactor evidence="1">
        <name>Mg(2+)</name>
        <dbReference type="ChEBI" id="CHEBI:18420"/>
    </cofactor>
</comment>
<dbReference type="Pfam" id="PF11799">
    <property type="entry name" value="IMS_C"/>
    <property type="match status" value="1"/>
</dbReference>
<dbReference type="FunFam" id="3.40.50.10190:FF:000011">
    <property type="entry name" value="DNA repair protein REV1"/>
    <property type="match status" value="1"/>
</dbReference>
<evidence type="ECO:0000313" key="20">
    <source>
        <dbReference type="Proteomes" id="UP000807353"/>
    </source>
</evidence>
<evidence type="ECO:0000256" key="15">
    <source>
        <dbReference type="ARBA" id="ARBA00081902"/>
    </source>
</evidence>
<dbReference type="Pfam" id="PF16727">
    <property type="entry name" value="REV1_C"/>
    <property type="match status" value="1"/>
</dbReference>
<dbReference type="Proteomes" id="UP000807353">
    <property type="component" value="Unassembled WGS sequence"/>
</dbReference>
<dbReference type="Pfam" id="PF16589">
    <property type="entry name" value="BRCT_2"/>
    <property type="match status" value="1"/>
</dbReference>
<evidence type="ECO:0000256" key="9">
    <source>
        <dbReference type="ARBA" id="ARBA00022763"/>
    </source>
</evidence>
<evidence type="ECO:0000256" key="3">
    <source>
        <dbReference type="ARBA" id="ARBA00010945"/>
    </source>
</evidence>
<dbReference type="Gene3D" id="3.30.70.270">
    <property type="match status" value="1"/>
</dbReference>
<dbReference type="Gene3D" id="6.10.250.1630">
    <property type="match status" value="1"/>
</dbReference>
<feature type="region of interest" description="Disordered" evidence="16">
    <location>
        <begin position="25"/>
        <end position="65"/>
    </location>
</feature>
<dbReference type="Gene3D" id="3.40.1170.60">
    <property type="match status" value="1"/>
</dbReference>
<evidence type="ECO:0000256" key="13">
    <source>
        <dbReference type="ARBA" id="ARBA00023242"/>
    </source>
</evidence>
<evidence type="ECO:0000256" key="12">
    <source>
        <dbReference type="ARBA" id="ARBA00023204"/>
    </source>
</evidence>
<evidence type="ECO:0000256" key="5">
    <source>
        <dbReference type="ARBA" id="ARBA00022634"/>
    </source>
</evidence>
<evidence type="ECO:0000256" key="8">
    <source>
        <dbReference type="ARBA" id="ARBA00022723"/>
    </source>
</evidence>
<dbReference type="FunFam" id="3.30.1490.100:FF:000001">
    <property type="entry name" value="DNA repair protein REV1"/>
    <property type="match status" value="1"/>
</dbReference>
<keyword evidence="10" id="KW-0460">Magnesium</keyword>
<keyword evidence="8" id="KW-0479">Metal-binding</keyword>
<comment type="caution">
    <text evidence="19">The sequence shown here is derived from an EMBL/GenBank/DDBJ whole genome shotgun (WGS) entry which is preliminary data.</text>
</comment>
<dbReference type="GO" id="GO:0017125">
    <property type="term" value="F:deoxycytidyl transferase activity"/>
    <property type="evidence" value="ECO:0007669"/>
    <property type="project" value="TreeGrafter"/>
</dbReference>
<keyword evidence="6" id="KW-0808">Transferase</keyword>
<comment type="similarity">
    <text evidence="3">Belongs to the DNA polymerase type-Y family.</text>
</comment>
<evidence type="ECO:0000259" key="17">
    <source>
        <dbReference type="PROSITE" id="PS50172"/>
    </source>
</evidence>
<evidence type="ECO:0000256" key="7">
    <source>
        <dbReference type="ARBA" id="ARBA00022695"/>
    </source>
</evidence>
<dbReference type="Gene3D" id="3.40.50.10190">
    <property type="entry name" value="BRCT domain"/>
    <property type="match status" value="1"/>
</dbReference>
<evidence type="ECO:0000256" key="4">
    <source>
        <dbReference type="ARBA" id="ARBA00020399"/>
    </source>
</evidence>
<keyword evidence="13" id="KW-0539">Nucleus</keyword>
<evidence type="ECO:0000256" key="16">
    <source>
        <dbReference type="SAM" id="MobiDB-lite"/>
    </source>
</evidence>
<dbReference type="Gene3D" id="6.10.250.1490">
    <property type="match status" value="1"/>
</dbReference>
<dbReference type="InterPro" id="IPR001126">
    <property type="entry name" value="UmuC"/>
</dbReference>
<dbReference type="SMART" id="SM00292">
    <property type="entry name" value="BRCT"/>
    <property type="match status" value="1"/>
</dbReference>
<dbReference type="SUPFAM" id="SSF100879">
    <property type="entry name" value="Lesion bypass DNA polymerase (Y-family), little finger domain"/>
    <property type="match status" value="1"/>
</dbReference>
<dbReference type="InterPro" id="IPR036775">
    <property type="entry name" value="DNA_pol_Y-fam_lit_finger_sf"/>
</dbReference>
<dbReference type="GO" id="GO:0003684">
    <property type="term" value="F:damaged DNA binding"/>
    <property type="evidence" value="ECO:0007669"/>
    <property type="project" value="InterPro"/>
</dbReference>
<dbReference type="PANTHER" id="PTHR45990">
    <property type="entry name" value="DNA REPAIR PROTEIN REV1"/>
    <property type="match status" value="1"/>
</dbReference>
<dbReference type="PANTHER" id="PTHR45990:SF1">
    <property type="entry name" value="DNA REPAIR PROTEIN REV1"/>
    <property type="match status" value="1"/>
</dbReference>
<dbReference type="GO" id="GO:0006281">
    <property type="term" value="P:DNA repair"/>
    <property type="evidence" value="ECO:0007669"/>
    <property type="project" value="UniProtKB-KW"/>
</dbReference>
<feature type="domain" description="BRCT" evidence="17">
    <location>
        <begin position="112"/>
        <end position="200"/>
    </location>
</feature>
<evidence type="ECO:0000256" key="6">
    <source>
        <dbReference type="ARBA" id="ARBA00022679"/>
    </source>
</evidence>
<accession>A0A9P6CG11</accession>
<dbReference type="Gene3D" id="1.10.150.20">
    <property type="entry name" value="5' to 3' exonuclease, C-terminal subdomain"/>
    <property type="match status" value="1"/>
</dbReference>
<sequence length="1120" mass="124883">MPQVYSQTNSSDYYDDDDADYIEALQTATLPGDDPEVPHTITGNDQKSSQESEFLEPPPPTQPSLKRRRLEAYEERHSLIYGAAHFGDFGEYMHRKRAKLQIQNDELEEPGSASKILTGLAIYINGYTQPSIQDLRNLIVKHGGIFHAYLDRKSIVTHVITCSLTPAKIREFKNLKVVRPEWLVQSAEEGVLLPWSDFIFVGENRLEDFQGMKARQQNLHDMQPKKAAPLATNTKPAQIDNLELPVREEPMPEDDAVPKYAAHKSNPLAARVMANPEWRKAHTSVAPDFIEGYYKNSRLHHLSTWKSELKNLVQEAQERAEAVGGAELVGKVDSEVAAGVSMRGAELVMKSPRKGKGKGKEKAVDDRVIMHCDFDCFFVSAGLVTRPQLKGKPVVVCHSQGAQGGASSTSEVASASYEARKFGIKNGMSLQQCRKLCPGIVTIPYEFERYKQLSLKFYTILMSHADDLQAVSVDEALIDVSNTVTQLRSRGSQDPDSVDPAKDFAERIRAQVRQATGCEVSIGISHNILLARLATRRAKPAGSYHLIPSEVTEFLAPLDIADLHGFGSSTKHKALDKLGATALGNLMEKSKGALSDALGKSTGETLYNALRGIDDRKLESDKPRKSVSCEINYGIRFENNEQAQTFVFQMASEVSKRLDEIGMVGRSITLKIMKRDPTAPVEPPKFLGHGSCDLFNKQISLIGAGGKATSDESVVGEHAWRLLRSFNFDPKELRGLGIQIQKLESPSAAANAQVGQAVLPFQRVSSPQKPPIRQYGPPPVPPVIVQPPSQEEPKVEDVGVTDSRDADPIKPSVSLDLPSFSQVDLGVFNALPFDVRKELQDEYKRRSTSPGFAKPGPPPRAPSPEVYPKQMVVKGVVHKAMPRPMPPRNRFNLSPLKRWLLKRKRGKAGAVHMTNAQLHQLGFDPEVFNSLPPALQHEQLTMKRLIRDRGSLPDPPSQRKVLKPRKRKPIPPHLLWRAPAPKARYVTPVILRQQGKEKREKLVFSEKGDIQDLLEKWIGVYRNWAPAEQDVELFAKYLVKSIDGRTYGDTSVERAVAVLKWWLVLLRRYWGGSELIKEEGMEDPTNKDPVGEAWWKAFRGVKKRMDVVARARFGGCLSLR</sequence>
<evidence type="ECO:0000256" key="2">
    <source>
        <dbReference type="ARBA" id="ARBA00004123"/>
    </source>
</evidence>
<dbReference type="GO" id="GO:0046872">
    <property type="term" value="F:metal ion binding"/>
    <property type="evidence" value="ECO:0007669"/>
    <property type="project" value="UniProtKB-KW"/>
</dbReference>
<dbReference type="EMBL" id="MU150253">
    <property type="protein sequence ID" value="KAF9464572.1"/>
    <property type="molecule type" value="Genomic_DNA"/>
</dbReference>
<reference evidence="19" key="1">
    <citation type="submission" date="2020-11" db="EMBL/GenBank/DDBJ databases">
        <authorList>
            <consortium name="DOE Joint Genome Institute"/>
            <person name="Ahrendt S."/>
            <person name="Riley R."/>
            <person name="Andreopoulos W."/>
            <person name="Labutti K."/>
            <person name="Pangilinan J."/>
            <person name="Ruiz-Duenas F.J."/>
            <person name="Barrasa J.M."/>
            <person name="Sanchez-Garcia M."/>
            <person name="Camarero S."/>
            <person name="Miyauchi S."/>
            <person name="Serrano A."/>
            <person name="Linde D."/>
            <person name="Babiker R."/>
            <person name="Drula E."/>
            <person name="Ayuso-Fernandez I."/>
            <person name="Pacheco R."/>
            <person name="Padilla G."/>
            <person name="Ferreira P."/>
            <person name="Barriuso J."/>
            <person name="Kellner H."/>
            <person name="Castanera R."/>
            <person name="Alfaro M."/>
            <person name="Ramirez L."/>
            <person name="Pisabarro A.G."/>
            <person name="Kuo A."/>
            <person name="Tritt A."/>
            <person name="Lipzen A."/>
            <person name="He G."/>
            <person name="Yan M."/>
            <person name="Ng V."/>
            <person name="Cullen D."/>
            <person name="Martin F."/>
            <person name="Rosso M.-N."/>
            <person name="Henrissat B."/>
            <person name="Hibbett D."/>
            <person name="Martinez A.T."/>
            <person name="Grigoriev I.V."/>
        </authorList>
    </citation>
    <scope>NUCLEOTIDE SEQUENCE</scope>
    <source>
        <strain evidence="19">CBS 247.69</strain>
    </source>
</reference>
<dbReference type="InterPro" id="IPR031991">
    <property type="entry name" value="Rev1_C"/>
</dbReference>
<dbReference type="InterPro" id="IPR053848">
    <property type="entry name" value="IMS_HHH_1"/>
</dbReference>
<dbReference type="InterPro" id="IPR017961">
    <property type="entry name" value="DNA_pol_Y-fam_little_finger"/>
</dbReference>
<dbReference type="PROSITE" id="PS50173">
    <property type="entry name" value="UMUC"/>
    <property type="match status" value="1"/>
</dbReference>
<dbReference type="Gene3D" id="3.30.1490.100">
    <property type="entry name" value="DNA polymerase, Y-family, little finger domain"/>
    <property type="match status" value="1"/>
</dbReference>
<evidence type="ECO:0000259" key="18">
    <source>
        <dbReference type="PROSITE" id="PS50173"/>
    </source>
</evidence>
<dbReference type="InterPro" id="IPR036420">
    <property type="entry name" value="BRCT_dom_sf"/>
</dbReference>
<dbReference type="InterPro" id="IPR038401">
    <property type="entry name" value="Rev1_C_sf"/>
</dbReference>
<keyword evidence="12" id="KW-0234">DNA repair</keyword>
<dbReference type="PROSITE" id="PS50172">
    <property type="entry name" value="BRCT"/>
    <property type="match status" value="1"/>
</dbReference>
<dbReference type="Pfam" id="PF21999">
    <property type="entry name" value="IMS_HHH_1"/>
    <property type="match status" value="1"/>
</dbReference>
<evidence type="ECO:0000256" key="11">
    <source>
        <dbReference type="ARBA" id="ARBA00023125"/>
    </source>
</evidence>
<dbReference type="Gene3D" id="1.20.58.1280">
    <property type="entry name" value="DNA repair protein Rev1, C-terminal domain"/>
    <property type="match status" value="1"/>
</dbReference>
<dbReference type="InterPro" id="IPR001357">
    <property type="entry name" value="BRCT_dom"/>
</dbReference>
<feature type="region of interest" description="Disordered" evidence="16">
    <location>
        <begin position="844"/>
        <end position="866"/>
    </location>
</feature>
<comment type="function">
    <text evidence="14">Deoxycytidyl transferase involved in DNA repair. Transfers a dCMP residue from dCTP to the 3'-end of a DNA primer in a template-dependent reaction. May assist in the first step in the bypass of abasic lesions by the insertion of a nucleotide opposite the lesion. Required for normal induction of mutations by physical and chemical agents. Involved in mitochondrial DNA mutagenesis.</text>
</comment>
<evidence type="ECO:0000256" key="10">
    <source>
        <dbReference type="ARBA" id="ARBA00022842"/>
    </source>
</evidence>
<dbReference type="GO" id="GO:0003887">
    <property type="term" value="F:DNA-directed DNA polymerase activity"/>
    <property type="evidence" value="ECO:0007669"/>
    <property type="project" value="InterPro"/>
</dbReference>
<keyword evidence="11" id="KW-0238">DNA-binding</keyword>
<keyword evidence="5" id="KW-0237">DNA synthesis</keyword>
<dbReference type="InterPro" id="IPR043502">
    <property type="entry name" value="DNA/RNA_pol_sf"/>
</dbReference>
<gene>
    <name evidence="19" type="ORF">BDZ94DRAFT_1161833</name>
</gene>
<dbReference type="GO" id="GO:0005634">
    <property type="term" value="C:nucleus"/>
    <property type="evidence" value="ECO:0007669"/>
    <property type="project" value="UniProtKB-SubCell"/>
</dbReference>
<feature type="compositionally biased region" description="Basic and acidic residues" evidence="16">
    <location>
        <begin position="791"/>
        <end position="807"/>
    </location>
</feature>
<evidence type="ECO:0000256" key="1">
    <source>
        <dbReference type="ARBA" id="ARBA00001946"/>
    </source>
</evidence>
<organism evidence="19 20">
    <name type="scientific">Collybia nuda</name>
    <dbReference type="NCBI Taxonomy" id="64659"/>
    <lineage>
        <taxon>Eukaryota</taxon>
        <taxon>Fungi</taxon>
        <taxon>Dikarya</taxon>
        <taxon>Basidiomycota</taxon>
        <taxon>Agaricomycotina</taxon>
        <taxon>Agaricomycetes</taxon>
        <taxon>Agaricomycetidae</taxon>
        <taxon>Agaricales</taxon>
        <taxon>Tricholomatineae</taxon>
        <taxon>Clitocybaceae</taxon>
        <taxon>Collybia</taxon>
    </lineage>
</organism>
<keyword evidence="7" id="KW-0548">Nucleotidyltransferase</keyword>
<keyword evidence="20" id="KW-1185">Reference proteome</keyword>
<evidence type="ECO:0000313" key="19">
    <source>
        <dbReference type="EMBL" id="KAF9464572.1"/>
    </source>
</evidence>
<dbReference type="CDD" id="cd01701">
    <property type="entry name" value="PolY_Rev1"/>
    <property type="match status" value="1"/>
</dbReference>
<protein>
    <recommendedName>
        <fullName evidence="4">DNA repair protein REV1</fullName>
    </recommendedName>
    <alternativeName>
        <fullName evidence="15">Reversionless protein 1</fullName>
    </alternativeName>
</protein>